<evidence type="ECO:0000313" key="3">
    <source>
        <dbReference type="Proteomes" id="UP000019225"/>
    </source>
</evidence>
<dbReference type="AlphaFoldDB" id="W5WKU3"/>
<accession>W5WKU3</accession>
<dbReference type="eggNOG" id="ENOG50340YD">
    <property type="taxonomic scope" value="Bacteria"/>
</dbReference>
<dbReference type="Proteomes" id="UP000019225">
    <property type="component" value="Chromosome"/>
</dbReference>
<sequence>MLTFIAVVLALASLVAAIGYDGYLFMLGSAASRRAGGEPVAQYVRSRWPVAGATTVGSLLALLMASAGDFPAVLAILLSVGAGAAAARGLQAAQRQLRSGGQG</sequence>
<keyword evidence="1" id="KW-1133">Transmembrane helix</keyword>
<proteinExistence type="predicted"/>
<gene>
    <name evidence="2" type="ORF">KALB_8130</name>
</gene>
<evidence type="ECO:0000313" key="2">
    <source>
        <dbReference type="EMBL" id="AHI01488.1"/>
    </source>
</evidence>
<dbReference type="EMBL" id="CP007155">
    <property type="protein sequence ID" value="AHI01488.1"/>
    <property type="molecule type" value="Genomic_DNA"/>
</dbReference>
<organism evidence="2 3">
    <name type="scientific">Kutzneria albida DSM 43870</name>
    <dbReference type="NCBI Taxonomy" id="1449976"/>
    <lineage>
        <taxon>Bacteria</taxon>
        <taxon>Bacillati</taxon>
        <taxon>Actinomycetota</taxon>
        <taxon>Actinomycetes</taxon>
        <taxon>Pseudonocardiales</taxon>
        <taxon>Pseudonocardiaceae</taxon>
        <taxon>Kutzneria</taxon>
    </lineage>
</organism>
<keyword evidence="1" id="KW-0812">Transmembrane</keyword>
<protein>
    <submittedName>
        <fullName evidence="2">Uncharacterized protein</fullName>
    </submittedName>
</protein>
<evidence type="ECO:0000256" key="1">
    <source>
        <dbReference type="SAM" id="Phobius"/>
    </source>
</evidence>
<dbReference type="HOGENOM" id="CLU_178549_0_0_11"/>
<reference evidence="2 3" key="1">
    <citation type="journal article" date="2014" name="BMC Genomics">
        <title>Complete genome sequence of producer of the glycopeptide antibiotic Aculeximycin Kutzneria albida DSM 43870T, a representative of minor genus of Pseudonocardiaceae.</title>
        <authorList>
            <person name="Rebets Y."/>
            <person name="Tokovenko B."/>
            <person name="Lushchyk I."/>
            <person name="Ruckert C."/>
            <person name="Zaburannyi N."/>
            <person name="Bechthold A."/>
            <person name="Kalinowski J."/>
            <person name="Luzhetskyy A."/>
        </authorList>
    </citation>
    <scope>NUCLEOTIDE SEQUENCE [LARGE SCALE GENOMIC DNA]</scope>
    <source>
        <strain evidence="2">DSM 43870</strain>
    </source>
</reference>
<keyword evidence="1" id="KW-0472">Membrane</keyword>
<dbReference type="KEGG" id="kal:KALB_8130"/>
<feature type="transmembrane region" description="Helical" evidence="1">
    <location>
        <begin position="70"/>
        <end position="90"/>
    </location>
</feature>
<name>W5WKU3_9PSEU</name>
<dbReference type="RefSeq" id="WP_025361293.1">
    <property type="nucleotide sequence ID" value="NZ_CP007155.1"/>
</dbReference>
<dbReference type="OrthoDB" id="3577548at2"/>
<dbReference type="STRING" id="1449976.KALB_8130"/>
<keyword evidence="3" id="KW-1185">Reference proteome</keyword>